<reference evidence="3" key="1">
    <citation type="submission" date="2019-02" db="EMBL/GenBank/DDBJ databases">
        <title>Isolation and identification of novel species under the genus Muribaculum.</title>
        <authorList>
            <person name="Miyake S."/>
            <person name="Ding Y."/>
            <person name="Low A."/>
            <person name="Soh M."/>
            <person name="Seedorf H."/>
        </authorList>
    </citation>
    <scope>NUCLEOTIDE SEQUENCE [LARGE SCALE GENOMIC DNA]</scope>
    <source>
        <strain evidence="3">H5</strain>
    </source>
</reference>
<feature type="chain" id="PRO_5020308178" description="Outer membrane protein beta-barrel domain-containing protein" evidence="1">
    <location>
        <begin position="20"/>
        <end position="850"/>
    </location>
</feature>
<organism evidence="2 3">
    <name type="scientific">Duncaniella dubosii</name>
    <dbReference type="NCBI Taxonomy" id="2518971"/>
    <lineage>
        <taxon>Bacteria</taxon>
        <taxon>Pseudomonadati</taxon>
        <taxon>Bacteroidota</taxon>
        <taxon>Bacteroidia</taxon>
        <taxon>Bacteroidales</taxon>
        <taxon>Muribaculaceae</taxon>
        <taxon>Duncaniella</taxon>
    </lineage>
</organism>
<dbReference type="EMBL" id="CP039396">
    <property type="protein sequence ID" value="QCD41158.1"/>
    <property type="molecule type" value="Genomic_DNA"/>
</dbReference>
<evidence type="ECO:0000256" key="1">
    <source>
        <dbReference type="SAM" id="SignalP"/>
    </source>
</evidence>
<protein>
    <recommendedName>
        <fullName evidence="4">Outer membrane protein beta-barrel domain-containing protein</fullName>
    </recommendedName>
</protein>
<dbReference type="AlphaFoldDB" id="A0A4V1D2Y8"/>
<evidence type="ECO:0000313" key="2">
    <source>
        <dbReference type="EMBL" id="QCD41158.1"/>
    </source>
</evidence>
<dbReference type="Proteomes" id="UP000297149">
    <property type="component" value="Chromosome"/>
</dbReference>
<keyword evidence="1" id="KW-0732">Signal</keyword>
<evidence type="ECO:0008006" key="4">
    <source>
        <dbReference type="Google" id="ProtNLM"/>
    </source>
</evidence>
<dbReference type="KEGG" id="ddb:E7747_01835"/>
<keyword evidence="3" id="KW-1185">Reference proteome</keyword>
<sequence>MRKLCFVLVAMLCVITTYANRFSYALHSVRLSDVLVRIAEEHPDLQVNFIYNELGNYKVTANVDTDDAHEALRQIVGLNPVSVIKRDGRYYIEALQYGRFMYSGRTIGTDGEAVVAATVMLLTHKDSTVVTYGMTDYEGCFSIPCDREGVTAKIICLGYKPTYRKCESFSLGNIIMTELPVRLRNVNVEAEYSRTYTDKTVYRPTQRQKNASQTGVDLLRNLAIPQISINLVDESVRTLTGGAVAIYVNGLPASSEELQGMRTADVKRVEYLDFPTDPRFNGHEHVINFIMQKYEYGGYTKLSASENVMVGLSSRTSLYSKFIYKNMIFDLYAGASNHDFHHAGTSRIGEYRLTADDRNDNTIIRKEKFDNSHFKYNQYPVTLRAVYDSDKTQIGNTIGFNFDQSPLAETQGHLSYSQSNATAYSYKNNQPYTTRHFIWSGAYYFILPDNFQLSLSTRVNYGHTDYAYSYVASLPGSEAIDNTSRENYYKVSGSATLYKGFTANHSAFAAIYTGTNRNDVEYRGSSPYENKFSDSYAGLRIGYNFNNRRWRFNSNVALQWERNGINGVYASETYPLINVSGTYSPSDHHSLQAFIHYGANYPGESVKTPNILQDNELMYKTGNPNLSLSRQVTFNMKYNWIADNRFSMSLFGQYFGEYDLYVPIFEPYKNGHAILKTYSSDQDYNRTQIGLSLNLKLFDGSMQLAAQPSISMFRYNGYYNMSENPFVVNASATYYIKRFFVQASYQSKDKTINGNLGTWYRSRDFYQLQAGWGNSNWNIRLSAINMFRGDWLAATQTLHAPIYSETMLQGGTYYHRRINFSVTYTFGYGKKVQRSNEVGEQAGGSSAILK</sequence>
<gene>
    <name evidence="2" type="ORF">E7747_01835</name>
</gene>
<evidence type="ECO:0000313" key="3">
    <source>
        <dbReference type="Proteomes" id="UP000297149"/>
    </source>
</evidence>
<proteinExistence type="predicted"/>
<accession>A0A4V1D2Y8</accession>
<dbReference type="SUPFAM" id="SSF56935">
    <property type="entry name" value="Porins"/>
    <property type="match status" value="1"/>
</dbReference>
<name>A0A4V1D2Y8_9BACT</name>
<dbReference type="RefSeq" id="WP_136413764.1">
    <property type="nucleotide sequence ID" value="NZ_CP039396.1"/>
</dbReference>
<feature type="signal peptide" evidence="1">
    <location>
        <begin position="1"/>
        <end position="19"/>
    </location>
</feature>